<comment type="caution">
    <text evidence="3">The sequence shown here is derived from an EMBL/GenBank/DDBJ whole genome shotgun (WGS) entry which is preliminary data.</text>
</comment>
<evidence type="ECO:0000313" key="3">
    <source>
        <dbReference type="EMBL" id="KAL0950196.1"/>
    </source>
</evidence>
<feature type="signal peptide" evidence="1">
    <location>
        <begin position="1"/>
        <end position="17"/>
    </location>
</feature>
<feature type="chain" id="PRO_5046894296" description="DUF7223 domain-containing protein" evidence="1">
    <location>
        <begin position="18"/>
        <end position="585"/>
    </location>
</feature>
<feature type="domain" description="DUF7223" evidence="2">
    <location>
        <begin position="297"/>
        <end position="423"/>
    </location>
</feature>
<sequence length="585" mass="62067">MKAILGIFVFAAWLASAKPHNDWNQACFDGECAYDLAGTEESGHGVLKITGPPGSITDITSAAGWVVLNCDPQSMAQEIRLVCKGDNADAAGCNHLFAHNGPVHKVVRLPESCGSGPFARISAVQLDVDQSIPSHMGHHVSRRDGSTPEVHVLSIDTNWAAVEASEGAEVSFMFLGGNAPEFAELTQEDLWNPFKAIGNKIKQVGEKIGKGVKAGFDKVKEGISKIQNWSFDKKITPKPIDFQKHLDLLNIHQKCGAVDAVLQLSVDTKAHAEIIFGATAAGTLIPPKIRKFGVMTEINADLEAKLTAHAQLNGDLDSGKKRIFQIGVPGLSIPGIFTVGPMLELSGQVKGHLDLNLDVEAGLNFRVDGVQIWLPKSAGTASQRKVAPKDTPLKLSASAALKASGTIEGHVIAAIKLGVDALGGKIKAAAFAQVDAAAIMDINAEGNADGSVTKGVRPASVSNAIAKREYTPPYGLAARDLANRSLDRRAAGFSGCFGLRARISIDGGVEGSFLGLLSGDKTFNIFLKEFKILKKCWALGTAKRSISEWRMPLERRSAQISICPKSVDPPVAVDSEVVKAADITT</sequence>
<evidence type="ECO:0000256" key="1">
    <source>
        <dbReference type="SAM" id="SignalP"/>
    </source>
</evidence>
<proteinExistence type="predicted"/>
<accession>A0ABR3J3V1</accession>
<dbReference type="Proteomes" id="UP001556367">
    <property type="component" value="Unassembled WGS sequence"/>
</dbReference>
<keyword evidence="4" id="KW-1185">Reference proteome</keyword>
<organism evidence="3 4">
    <name type="scientific">Hohenbuehelia grisea</name>
    <dbReference type="NCBI Taxonomy" id="104357"/>
    <lineage>
        <taxon>Eukaryota</taxon>
        <taxon>Fungi</taxon>
        <taxon>Dikarya</taxon>
        <taxon>Basidiomycota</taxon>
        <taxon>Agaricomycotina</taxon>
        <taxon>Agaricomycetes</taxon>
        <taxon>Agaricomycetidae</taxon>
        <taxon>Agaricales</taxon>
        <taxon>Pleurotineae</taxon>
        <taxon>Pleurotaceae</taxon>
        <taxon>Hohenbuehelia</taxon>
    </lineage>
</organism>
<evidence type="ECO:0000259" key="2">
    <source>
        <dbReference type="Pfam" id="PF23865"/>
    </source>
</evidence>
<name>A0ABR3J3V1_9AGAR</name>
<reference evidence="4" key="1">
    <citation type="submission" date="2024-06" db="EMBL/GenBank/DDBJ databases">
        <title>Multi-omics analyses provide insights into the biosynthesis of the anticancer antibiotic pleurotin in Hohenbuehelia grisea.</title>
        <authorList>
            <person name="Weaver J.A."/>
            <person name="Alberti F."/>
        </authorList>
    </citation>
    <scope>NUCLEOTIDE SEQUENCE [LARGE SCALE GENOMIC DNA]</scope>
    <source>
        <strain evidence="4">T-177</strain>
    </source>
</reference>
<keyword evidence="1" id="KW-0732">Signal</keyword>
<gene>
    <name evidence="3" type="ORF">HGRIS_010188</name>
</gene>
<dbReference type="InterPro" id="IPR055647">
    <property type="entry name" value="DUF7223"/>
</dbReference>
<protein>
    <recommendedName>
        <fullName evidence="2">DUF7223 domain-containing protein</fullName>
    </recommendedName>
</protein>
<dbReference type="EMBL" id="JASNQZ010000012">
    <property type="protein sequence ID" value="KAL0950196.1"/>
    <property type="molecule type" value="Genomic_DNA"/>
</dbReference>
<evidence type="ECO:0000313" key="4">
    <source>
        <dbReference type="Proteomes" id="UP001556367"/>
    </source>
</evidence>
<dbReference type="Pfam" id="PF23865">
    <property type="entry name" value="DUF7223"/>
    <property type="match status" value="1"/>
</dbReference>